<sequence>MMGPRVPVEIWQKILRHAMYIPVFFDIDPIETYGIQAMPYFGDEEPYWETERVKSVLKRMSCIRSSQSPPCVEQSEFQSYAAGMRGAQLEKLFLPVSRVSNFGRRIECHRLRSRSFRARDQRRGE</sequence>
<evidence type="ECO:0000313" key="2">
    <source>
        <dbReference type="Proteomes" id="UP000007148"/>
    </source>
</evidence>
<accession>G4U1F7</accession>
<dbReference type="HOGENOM" id="CLU_1993507_0_0_1"/>
<keyword evidence="2" id="KW-1185">Reference proteome</keyword>
<dbReference type="OrthoDB" id="3135357at2759"/>
<dbReference type="EMBL" id="CAFZ01001563">
    <property type="protein sequence ID" value="CCA77400.1"/>
    <property type="molecule type" value="Genomic_DNA"/>
</dbReference>
<dbReference type="InParanoid" id="G4U1F7"/>
<dbReference type="Proteomes" id="UP000007148">
    <property type="component" value="Unassembled WGS sequence"/>
</dbReference>
<comment type="caution">
    <text evidence="1">The sequence shown here is derived from an EMBL/GenBank/DDBJ whole genome shotgun (WGS) entry which is preliminary data.</text>
</comment>
<name>G4U1F7_SERID</name>
<reference evidence="1 2" key="1">
    <citation type="journal article" date="2011" name="PLoS Pathog.">
        <title>Endophytic Life Strategies Decoded by Genome and Transcriptome Analyses of the Mutualistic Root Symbiont Piriformospora indica.</title>
        <authorList>
            <person name="Zuccaro A."/>
            <person name="Lahrmann U."/>
            <person name="Guldener U."/>
            <person name="Langen G."/>
            <person name="Pfiffi S."/>
            <person name="Biedenkopf D."/>
            <person name="Wong P."/>
            <person name="Samans B."/>
            <person name="Grimm C."/>
            <person name="Basiewicz M."/>
            <person name="Murat C."/>
            <person name="Martin F."/>
            <person name="Kogel K.H."/>
        </authorList>
    </citation>
    <scope>NUCLEOTIDE SEQUENCE [LARGE SCALE GENOMIC DNA]</scope>
    <source>
        <strain evidence="1 2">DSM 11827</strain>
    </source>
</reference>
<evidence type="ECO:0000313" key="1">
    <source>
        <dbReference type="EMBL" id="CCA77400.1"/>
    </source>
</evidence>
<protein>
    <submittedName>
        <fullName evidence="1">Uncharacterized protein</fullName>
    </submittedName>
</protein>
<gene>
    <name evidence="1" type="ORF">PIIN_11377</name>
</gene>
<organism evidence="1 2">
    <name type="scientific">Serendipita indica (strain DSM 11827)</name>
    <name type="common">Root endophyte fungus</name>
    <name type="synonym">Piriformospora indica</name>
    <dbReference type="NCBI Taxonomy" id="1109443"/>
    <lineage>
        <taxon>Eukaryota</taxon>
        <taxon>Fungi</taxon>
        <taxon>Dikarya</taxon>
        <taxon>Basidiomycota</taxon>
        <taxon>Agaricomycotina</taxon>
        <taxon>Agaricomycetes</taxon>
        <taxon>Sebacinales</taxon>
        <taxon>Serendipitaceae</taxon>
        <taxon>Serendipita</taxon>
    </lineage>
</organism>
<dbReference type="AlphaFoldDB" id="G4U1F7"/>
<proteinExistence type="predicted"/>